<name>A0ABD3BFU2_9LAMI</name>
<feature type="region of interest" description="Disordered" evidence="1">
    <location>
        <begin position="1"/>
        <end position="21"/>
    </location>
</feature>
<organism evidence="2 3">
    <name type="scientific">Castilleja foliolosa</name>
    <dbReference type="NCBI Taxonomy" id="1961234"/>
    <lineage>
        <taxon>Eukaryota</taxon>
        <taxon>Viridiplantae</taxon>
        <taxon>Streptophyta</taxon>
        <taxon>Embryophyta</taxon>
        <taxon>Tracheophyta</taxon>
        <taxon>Spermatophyta</taxon>
        <taxon>Magnoliopsida</taxon>
        <taxon>eudicotyledons</taxon>
        <taxon>Gunneridae</taxon>
        <taxon>Pentapetalae</taxon>
        <taxon>asterids</taxon>
        <taxon>lamiids</taxon>
        <taxon>Lamiales</taxon>
        <taxon>Orobanchaceae</taxon>
        <taxon>Pedicularideae</taxon>
        <taxon>Castillejinae</taxon>
        <taxon>Castilleja</taxon>
    </lineage>
</organism>
<feature type="compositionally biased region" description="Basic and acidic residues" evidence="1">
    <location>
        <begin position="1"/>
        <end position="10"/>
    </location>
</feature>
<keyword evidence="3" id="KW-1185">Reference proteome</keyword>
<protein>
    <submittedName>
        <fullName evidence="2">Uncharacterized protein</fullName>
    </submittedName>
</protein>
<evidence type="ECO:0000256" key="1">
    <source>
        <dbReference type="SAM" id="MobiDB-lite"/>
    </source>
</evidence>
<dbReference type="Proteomes" id="UP001632038">
    <property type="component" value="Unassembled WGS sequence"/>
</dbReference>
<gene>
    <name evidence="2" type="ORF">CASFOL_040392</name>
</gene>
<reference evidence="3" key="1">
    <citation type="journal article" date="2024" name="IScience">
        <title>Strigolactones Initiate the Formation of Haustorium-like Structures in Castilleja.</title>
        <authorList>
            <person name="Buerger M."/>
            <person name="Peterson D."/>
            <person name="Chory J."/>
        </authorList>
    </citation>
    <scope>NUCLEOTIDE SEQUENCE [LARGE SCALE GENOMIC DNA]</scope>
</reference>
<accession>A0ABD3BFU2</accession>
<dbReference type="EMBL" id="JAVIJP010000099">
    <property type="protein sequence ID" value="KAL3616098.1"/>
    <property type="molecule type" value="Genomic_DNA"/>
</dbReference>
<comment type="caution">
    <text evidence="2">The sequence shown here is derived from an EMBL/GenBank/DDBJ whole genome shotgun (WGS) entry which is preliminary data.</text>
</comment>
<evidence type="ECO:0000313" key="2">
    <source>
        <dbReference type="EMBL" id="KAL3616098.1"/>
    </source>
</evidence>
<proteinExistence type="predicted"/>
<dbReference type="AlphaFoldDB" id="A0ABD3BFU2"/>
<sequence length="59" mass="6622">MEYARVRGVKDPSSTPILRVPVQTGKPFSPIRVTTAAMMKQKEKAKDFRVRPAVLPPKD</sequence>
<evidence type="ECO:0000313" key="3">
    <source>
        <dbReference type="Proteomes" id="UP001632038"/>
    </source>
</evidence>